<reference evidence="1" key="2">
    <citation type="journal article" date="2022" name="New Phytol.">
        <title>Evolutionary transition to the ectomycorrhizal habit in the genomes of a hyperdiverse lineage of mushroom-forming fungi.</title>
        <authorList>
            <person name="Looney B."/>
            <person name="Miyauchi S."/>
            <person name="Morin E."/>
            <person name="Drula E."/>
            <person name="Courty P.E."/>
            <person name="Kohler A."/>
            <person name="Kuo A."/>
            <person name="LaButti K."/>
            <person name="Pangilinan J."/>
            <person name="Lipzen A."/>
            <person name="Riley R."/>
            <person name="Andreopoulos W."/>
            <person name="He G."/>
            <person name="Johnson J."/>
            <person name="Nolan M."/>
            <person name="Tritt A."/>
            <person name="Barry K.W."/>
            <person name="Grigoriev I.V."/>
            <person name="Nagy L.G."/>
            <person name="Hibbett D."/>
            <person name="Henrissat B."/>
            <person name="Matheny P.B."/>
            <person name="Labbe J."/>
            <person name="Martin F.M."/>
        </authorList>
    </citation>
    <scope>NUCLEOTIDE SEQUENCE</scope>
    <source>
        <strain evidence="1">HHB10654</strain>
    </source>
</reference>
<keyword evidence="2" id="KW-1185">Reference proteome</keyword>
<protein>
    <submittedName>
        <fullName evidence="1">Uncharacterized protein</fullName>
    </submittedName>
</protein>
<organism evidence="1 2">
    <name type="scientific">Artomyces pyxidatus</name>
    <dbReference type="NCBI Taxonomy" id="48021"/>
    <lineage>
        <taxon>Eukaryota</taxon>
        <taxon>Fungi</taxon>
        <taxon>Dikarya</taxon>
        <taxon>Basidiomycota</taxon>
        <taxon>Agaricomycotina</taxon>
        <taxon>Agaricomycetes</taxon>
        <taxon>Russulales</taxon>
        <taxon>Auriscalpiaceae</taxon>
        <taxon>Artomyces</taxon>
    </lineage>
</organism>
<evidence type="ECO:0000313" key="1">
    <source>
        <dbReference type="EMBL" id="KAI0062399.1"/>
    </source>
</evidence>
<dbReference type="EMBL" id="MU277207">
    <property type="protein sequence ID" value="KAI0062399.1"/>
    <property type="molecule type" value="Genomic_DNA"/>
</dbReference>
<sequence length="797" mass="89903">MVESERPLHPYHDALSLPRPPDMDCPYNVQWVEIDLGEEDVGSYPYRVQAGTRIARGKTAISGTTRNAVVFAPIGPGERRMMSGDIWVKTEEPFSVLVFIRDGVWVDWMGNDYAQRTPHPILPNRRLWFSFEQEFAWIKKSGVSSKRAQWRSLDQASAAYMTRCGRLGVKGEPAQANVEDVIAILKIPVGERRKFKRARAAGDSPQGKKQRAETLARTELDIAMEHLQVVAVAEDINSTGESSLSPCRSESYLETDEPVGCSLSPCRSESCLETDEPVRCSLESEPPRSTGEEKNESGSQSAQSVVNTTSLHRLWDGIDKRQWPESASHLTWTNGMTTVAPYVGALLGKDDDDLEAVRRMSKAWDARIGDENLSSPVVFLQWDPARHHALSHNVAVIVEGWSFEGEPILYDDEGLTRLRGSLLVPVQYHCAAKRIHSRTSRNKKGGPHVDATLEEFLRLSRTEEACGNLMDSPQVDDCAPTFVRSLADDRWAWKVTAREGYEKEGLSLQKLTLKDTQKARSDAMQIAKDADRDPVPDDVGPRVATVDSFHFRHWDLVTMSGFYTWPHHDANGLCTWGSVRDGAKMWGMIRFRAEKFATCAARVDMFRLFERALTNGGKGKYETDEYEIFVIVLEKGSTIIMPPGAWHEVYTPVNTIITGGHFLSYNTLHLTQWSRLYDHWDRYGTNADHVGFRRTLARMTLGLRYLQEPLRKRPFLALASMIRDESRYRPAGGQKEAPGSKYEDDIEMVVAYRIIQVVCKFNDIEFDKVDEGSVLIGESWANPGDDIVRLDCLRVGK</sequence>
<gene>
    <name evidence="1" type="ORF">BV25DRAFT_1838261</name>
</gene>
<comment type="caution">
    <text evidence="1">The sequence shown here is derived from an EMBL/GenBank/DDBJ whole genome shotgun (WGS) entry which is preliminary data.</text>
</comment>
<accession>A0ACB8T142</accession>
<reference evidence="1" key="1">
    <citation type="submission" date="2021-03" db="EMBL/GenBank/DDBJ databases">
        <authorList>
            <consortium name="DOE Joint Genome Institute"/>
            <person name="Ahrendt S."/>
            <person name="Looney B.P."/>
            <person name="Miyauchi S."/>
            <person name="Morin E."/>
            <person name="Drula E."/>
            <person name="Courty P.E."/>
            <person name="Chicoki N."/>
            <person name="Fauchery L."/>
            <person name="Kohler A."/>
            <person name="Kuo A."/>
            <person name="Labutti K."/>
            <person name="Pangilinan J."/>
            <person name="Lipzen A."/>
            <person name="Riley R."/>
            <person name="Andreopoulos W."/>
            <person name="He G."/>
            <person name="Johnson J."/>
            <person name="Barry K.W."/>
            <person name="Grigoriev I.V."/>
            <person name="Nagy L."/>
            <person name="Hibbett D."/>
            <person name="Henrissat B."/>
            <person name="Matheny P.B."/>
            <person name="Labbe J."/>
            <person name="Martin F."/>
        </authorList>
    </citation>
    <scope>NUCLEOTIDE SEQUENCE</scope>
    <source>
        <strain evidence="1">HHB10654</strain>
    </source>
</reference>
<dbReference type="Proteomes" id="UP000814140">
    <property type="component" value="Unassembled WGS sequence"/>
</dbReference>
<name>A0ACB8T142_9AGAM</name>
<proteinExistence type="predicted"/>
<evidence type="ECO:0000313" key="2">
    <source>
        <dbReference type="Proteomes" id="UP000814140"/>
    </source>
</evidence>